<dbReference type="PROSITE" id="PS51354">
    <property type="entry name" value="GLUTAREDOXIN_2"/>
    <property type="match status" value="1"/>
</dbReference>
<evidence type="ECO:0000313" key="12">
    <source>
        <dbReference type="Proteomes" id="UP000239649"/>
    </source>
</evidence>
<dbReference type="Gene3D" id="3.40.30.10">
    <property type="entry name" value="Glutaredoxin"/>
    <property type="match status" value="1"/>
</dbReference>
<dbReference type="GO" id="GO:0008168">
    <property type="term" value="F:methyltransferase activity"/>
    <property type="evidence" value="ECO:0007669"/>
    <property type="project" value="UniProtKB-KW"/>
</dbReference>
<keyword evidence="6" id="KW-0560">Oxidoreductase</keyword>
<dbReference type="InterPro" id="IPR036249">
    <property type="entry name" value="Thioredoxin-like_sf"/>
</dbReference>
<dbReference type="Pfam" id="PF13621">
    <property type="entry name" value="Cupin_8"/>
    <property type="match status" value="1"/>
</dbReference>
<proteinExistence type="inferred from homology"/>
<dbReference type="Pfam" id="PF00462">
    <property type="entry name" value="Glutaredoxin"/>
    <property type="match status" value="1"/>
</dbReference>
<dbReference type="GO" id="GO:0005634">
    <property type="term" value="C:nucleus"/>
    <property type="evidence" value="ECO:0007669"/>
    <property type="project" value="UniProtKB-SubCell"/>
</dbReference>
<comment type="subcellular location">
    <subcellularLocation>
        <location evidence="2">Nucleus</location>
    </subcellularLocation>
</comment>
<dbReference type="CDD" id="cd02066">
    <property type="entry name" value="GRX_family"/>
    <property type="match status" value="1"/>
</dbReference>
<keyword evidence="5" id="KW-0223">Dioxygenase</keyword>
<feature type="compositionally biased region" description="Low complexity" evidence="9">
    <location>
        <begin position="260"/>
        <end position="271"/>
    </location>
</feature>
<accession>A0A2P6V295</accession>
<dbReference type="PANTHER" id="PTHR12461:SF105">
    <property type="entry name" value="HYPOXIA-INDUCIBLE FACTOR 1-ALPHA INHIBITOR"/>
    <property type="match status" value="1"/>
</dbReference>
<keyword evidence="7" id="KW-0408">Iron</keyword>
<sequence length="594" mass="61656">MGSAEVVLFSSSCAPTAKAKADITRIKCLLDAKRVKYAEFDLAMEPHRREAMLAGSDGLIAVPQLHVNGRYVGGAGDLQEFEDWGGVCVAALLQRAAVQLCAGSSVGSGGSDSARLAEAVQQVAWEKLHSGDWHTVAVVWRDTYAAACILAAAAGLPGGGRQPGEATGAAAGAAPGGGSGGRAQAADAAEAASAEASALGAALWHLDMAAIMGGPLLRGLVDGLIEALQRRWQQLHAPPVAAQASKEQQQVVNDEERRQGAAGAPAAGEQPAEPPAKRRRAAAAEGDASAFAAVSAAAAAAAAVDAAHLPPWSLGPRGTPVASAQLPSLEAFWRDRMSTETPVVVSGAMEDWPALQRWADPAYLIEVAGPRTVPVEVGEHYLAEQWGQRLMTLQQFVQEHLLGSSGSAGGRDGGAISGGGEPAAPTQAVPSAAAAAAPGEPCAASQPAARGYLAQHPLFDQIPALAADIREPLYCCLGEGQVQSINAWFGPAGTVTPLHTDPHPNLLCQAVGRKYVRLYPPSATPAMYPHAEGMHTNSGRVDVDSPDLEEFPLFGSAPFQDCVLEAGQMLFIPRGWWHYVKATTVSFSVSYWWS</sequence>
<dbReference type="OrthoDB" id="47172at2759"/>
<dbReference type="InterPro" id="IPR002109">
    <property type="entry name" value="Glutaredoxin"/>
</dbReference>
<evidence type="ECO:0000256" key="1">
    <source>
        <dbReference type="ARBA" id="ARBA00001954"/>
    </source>
</evidence>
<evidence type="ECO:0000256" key="3">
    <source>
        <dbReference type="ARBA" id="ARBA00006801"/>
    </source>
</evidence>
<feature type="compositionally biased region" description="Low complexity" evidence="9">
    <location>
        <begin position="422"/>
        <end position="432"/>
    </location>
</feature>
<evidence type="ECO:0000313" key="11">
    <source>
        <dbReference type="EMBL" id="PSC68218.1"/>
    </source>
</evidence>
<keyword evidence="12" id="KW-1185">Reference proteome</keyword>
<dbReference type="InterPro" id="IPR003347">
    <property type="entry name" value="JmjC_dom"/>
</dbReference>
<dbReference type="SUPFAM" id="SSF51197">
    <property type="entry name" value="Clavaminate synthase-like"/>
    <property type="match status" value="1"/>
</dbReference>
<evidence type="ECO:0000259" key="10">
    <source>
        <dbReference type="PROSITE" id="PS51184"/>
    </source>
</evidence>
<dbReference type="PROSITE" id="PS51184">
    <property type="entry name" value="JMJC"/>
    <property type="match status" value="1"/>
</dbReference>
<feature type="region of interest" description="Disordered" evidence="9">
    <location>
        <begin position="160"/>
        <end position="184"/>
    </location>
</feature>
<evidence type="ECO:0000256" key="8">
    <source>
        <dbReference type="ARBA" id="ARBA00023242"/>
    </source>
</evidence>
<comment type="similarity">
    <text evidence="3">Belongs to the JARID1 histone demethylase family.</text>
</comment>
<dbReference type="Gene3D" id="2.60.120.650">
    <property type="entry name" value="Cupin"/>
    <property type="match status" value="1"/>
</dbReference>
<protein>
    <submittedName>
        <fullName evidence="11">Lysine-specific demethylase JMJD5 isoform X1</fullName>
    </submittedName>
</protein>
<evidence type="ECO:0000256" key="5">
    <source>
        <dbReference type="ARBA" id="ARBA00022964"/>
    </source>
</evidence>
<organism evidence="11 12">
    <name type="scientific">Micractinium conductrix</name>
    <dbReference type="NCBI Taxonomy" id="554055"/>
    <lineage>
        <taxon>Eukaryota</taxon>
        <taxon>Viridiplantae</taxon>
        <taxon>Chlorophyta</taxon>
        <taxon>core chlorophytes</taxon>
        <taxon>Trebouxiophyceae</taxon>
        <taxon>Chlorellales</taxon>
        <taxon>Chlorellaceae</taxon>
        <taxon>Chlorella clade</taxon>
        <taxon>Micractinium</taxon>
    </lineage>
</organism>
<feature type="region of interest" description="Disordered" evidence="9">
    <location>
        <begin position="403"/>
        <end position="432"/>
    </location>
</feature>
<dbReference type="STRING" id="554055.A0A2P6V295"/>
<feature type="compositionally biased region" description="Low complexity" evidence="9">
    <location>
        <begin position="163"/>
        <end position="173"/>
    </location>
</feature>
<evidence type="ECO:0000256" key="6">
    <source>
        <dbReference type="ARBA" id="ARBA00023002"/>
    </source>
</evidence>
<dbReference type="GO" id="GO:0032259">
    <property type="term" value="P:methylation"/>
    <property type="evidence" value="ECO:0007669"/>
    <property type="project" value="UniProtKB-KW"/>
</dbReference>
<feature type="region of interest" description="Disordered" evidence="9">
    <location>
        <begin position="239"/>
        <end position="283"/>
    </location>
</feature>
<dbReference type="EMBL" id="LHPF02000040">
    <property type="protein sequence ID" value="PSC68218.1"/>
    <property type="molecule type" value="Genomic_DNA"/>
</dbReference>
<keyword evidence="4" id="KW-0479">Metal-binding</keyword>
<evidence type="ECO:0000256" key="2">
    <source>
        <dbReference type="ARBA" id="ARBA00004123"/>
    </source>
</evidence>
<feature type="compositionally biased region" description="Gly residues" evidence="9">
    <location>
        <begin position="406"/>
        <end position="421"/>
    </location>
</feature>
<evidence type="ECO:0000256" key="4">
    <source>
        <dbReference type="ARBA" id="ARBA00022723"/>
    </source>
</evidence>
<dbReference type="Pfam" id="PF24472">
    <property type="entry name" value="ARM_KDM8_N"/>
    <property type="match status" value="1"/>
</dbReference>
<dbReference type="SUPFAM" id="SSF52833">
    <property type="entry name" value="Thioredoxin-like"/>
    <property type="match status" value="1"/>
</dbReference>
<dbReference type="GO" id="GO:0046872">
    <property type="term" value="F:metal ion binding"/>
    <property type="evidence" value="ECO:0007669"/>
    <property type="project" value="UniProtKB-KW"/>
</dbReference>
<gene>
    <name evidence="11" type="ORF">C2E20_8192</name>
</gene>
<comment type="cofactor">
    <cofactor evidence="1">
        <name>Fe(2+)</name>
        <dbReference type="ChEBI" id="CHEBI:29033"/>
    </cofactor>
</comment>
<dbReference type="GO" id="GO:0051213">
    <property type="term" value="F:dioxygenase activity"/>
    <property type="evidence" value="ECO:0007669"/>
    <property type="project" value="UniProtKB-KW"/>
</dbReference>
<dbReference type="Proteomes" id="UP000239649">
    <property type="component" value="Unassembled WGS sequence"/>
</dbReference>
<keyword evidence="8" id="KW-0539">Nucleus</keyword>
<dbReference type="SMART" id="SM00558">
    <property type="entry name" value="JmjC"/>
    <property type="match status" value="1"/>
</dbReference>
<name>A0A2P6V295_9CHLO</name>
<dbReference type="InterPro" id="IPR056520">
    <property type="entry name" value="ARM_KDM8_N"/>
</dbReference>
<evidence type="ECO:0000256" key="9">
    <source>
        <dbReference type="SAM" id="MobiDB-lite"/>
    </source>
</evidence>
<reference evidence="11 12" key="1">
    <citation type="journal article" date="2018" name="Plant J.">
        <title>Genome sequences of Chlorella sorokiniana UTEX 1602 and Micractinium conductrix SAG 241.80: implications to maltose excretion by a green alga.</title>
        <authorList>
            <person name="Arriola M.B."/>
            <person name="Velmurugan N."/>
            <person name="Zhang Y."/>
            <person name="Plunkett M.H."/>
            <person name="Hondzo H."/>
            <person name="Barney B.M."/>
        </authorList>
    </citation>
    <scope>NUCLEOTIDE SEQUENCE [LARGE SCALE GENOMIC DNA]</scope>
    <source>
        <strain evidence="11 12">SAG 241.80</strain>
    </source>
</reference>
<dbReference type="AlphaFoldDB" id="A0A2P6V295"/>
<dbReference type="PANTHER" id="PTHR12461">
    <property type="entry name" value="HYPOXIA-INDUCIBLE FACTOR 1 ALPHA INHIBITOR-RELATED"/>
    <property type="match status" value="1"/>
</dbReference>
<evidence type="ECO:0000256" key="7">
    <source>
        <dbReference type="ARBA" id="ARBA00023004"/>
    </source>
</evidence>
<feature type="domain" description="JmjC" evidence="10">
    <location>
        <begin position="460"/>
        <end position="594"/>
    </location>
</feature>
<comment type="caution">
    <text evidence="11">The sequence shown here is derived from an EMBL/GenBank/DDBJ whole genome shotgun (WGS) entry which is preliminary data.</text>
</comment>
<dbReference type="InterPro" id="IPR041667">
    <property type="entry name" value="Cupin_8"/>
</dbReference>